<dbReference type="PANTHER" id="PTHR43433:SF5">
    <property type="entry name" value="AB HYDROLASE-1 DOMAIN-CONTAINING PROTEIN"/>
    <property type="match status" value="1"/>
</dbReference>
<name>A0A7X3FZA1_9BURK</name>
<evidence type="ECO:0000313" key="3">
    <source>
        <dbReference type="Proteomes" id="UP000443353"/>
    </source>
</evidence>
<dbReference type="SUPFAM" id="SSF53474">
    <property type="entry name" value="alpha/beta-Hydrolases"/>
    <property type="match status" value="1"/>
</dbReference>
<dbReference type="Gene3D" id="3.40.50.1820">
    <property type="entry name" value="alpha/beta hydrolase"/>
    <property type="match status" value="1"/>
</dbReference>
<dbReference type="InterPro" id="IPR050471">
    <property type="entry name" value="AB_hydrolase"/>
</dbReference>
<dbReference type="InterPro" id="IPR029058">
    <property type="entry name" value="AB_hydrolase_fold"/>
</dbReference>
<dbReference type="AlphaFoldDB" id="A0A7X3FZA1"/>
<keyword evidence="2" id="KW-0378">Hydrolase</keyword>
<dbReference type="PRINTS" id="PR00111">
    <property type="entry name" value="ABHYDROLASE"/>
</dbReference>
<dbReference type="Proteomes" id="UP000443353">
    <property type="component" value="Unassembled WGS sequence"/>
</dbReference>
<evidence type="ECO:0000259" key="1">
    <source>
        <dbReference type="Pfam" id="PF12697"/>
    </source>
</evidence>
<accession>A0A7X3FZA1</accession>
<dbReference type="GO" id="GO:0016787">
    <property type="term" value="F:hydrolase activity"/>
    <property type="evidence" value="ECO:0007669"/>
    <property type="project" value="UniProtKB-KW"/>
</dbReference>
<dbReference type="RefSeq" id="WP_160408867.1">
    <property type="nucleotide sequence ID" value="NZ_WSES01000003.1"/>
</dbReference>
<protein>
    <submittedName>
        <fullName evidence="2">Alpha/beta fold hydrolase</fullName>
    </submittedName>
</protein>
<comment type="caution">
    <text evidence="2">The sequence shown here is derived from an EMBL/GenBank/DDBJ whole genome shotgun (WGS) entry which is preliminary data.</text>
</comment>
<feature type="domain" description="AB hydrolase-1" evidence="1">
    <location>
        <begin position="34"/>
        <end position="265"/>
    </location>
</feature>
<organism evidence="2 3">
    <name type="scientific">Massilia cellulosiltytica</name>
    <dbReference type="NCBI Taxonomy" id="2683234"/>
    <lineage>
        <taxon>Bacteria</taxon>
        <taxon>Pseudomonadati</taxon>
        <taxon>Pseudomonadota</taxon>
        <taxon>Betaproteobacteria</taxon>
        <taxon>Burkholderiales</taxon>
        <taxon>Oxalobacteraceae</taxon>
        <taxon>Telluria group</taxon>
        <taxon>Massilia</taxon>
    </lineage>
</organism>
<keyword evidence="3" id="KW-1185">Reference proteome</keyword>
<dbReference type="InterPro" id="IPR000073">
    <property type="entry name" value="AB_hydrolase_1"/>
</dbReference>
<dbReference type="Pfam" id="PF12697">
    <property type="entry name" value="Abhydrolase_6"/>
    <property type="match status" value="1"/>
</dbReference>
<evidence type="ECO:0000313" key="2">
    <source>
        <dbReference type="EMBL" id="MVW60712.1"/>
    </source>
</evidence>
<sequence>MSNTHPAGPAFAAAGDGTRIAYRRFGRRGSRQRILLLHSLAMDGLFWEPVADRLAGEADIVAVDCRGHGLSGKPAGPYHAAQFADDVRAVCTAIGFGPAVVAGASMGGCVALQFAASHPGSTCALGLFDTTAWYGPTAPADWRQRADKARDEGLRALVGFQSTRWFSDAFREAHPDVLARAVDTFLRNDVEAFASTCGMLGDFDGRALLADIAVPTAILVGEDDYATPVAMAQVLHGGIAGSTLDVLPGARHLTPLEHTDAVADALRGLLARSRTTQTQE</sequence>
<reference evidence="2 3" key="1">
    <citation type="submission" date="2019-12" db="EMBL/GenBank/DDBJ databases">
        <authorList>
            <person name="Li C."/>
            <person name="Zhao J."/>
        </authorList>
    </citation>
    <scope>NUCLEOTIDE SEQUENCE [LARGE SCALE GENOMIC DNA]</scope>
    <source>
        <strain evidence="2 3">NEAU-DD11</strain>
    </source>
</reference>
<dbReference type="PANTHER" id="PTHR43433">
    <property type="entry name" value="HYDROLASE, ALPHA/BETA FOLD FAMILY PROTEIN"/>
    <property type="match status" value="1"/>
</dbReference>
<gene>
    <name evidence="2" type="ORF">GPY61_12305</name>
</gene>
<dbReference type="EMBL" id="WSES01000003">
    <property type="protein sequence ID" value="MVW60712.1"/>
    <property type="molecule type" value="Genomic_DNA"/>
</dbReference>
<proteinExistence type="predicted"/>